<proteinExistence type="predicted"/>
<reference evidence="1 2" key="1">
    <citation type="submission" date="2018-08" db="EMBL/GenBank/DDBJ databases">
        <title>Sequencing the genomes of 1000 actinobacteria strains.</title>
        <authorList>
            <person name="Klenk H.-P."/>
        </authorList>
    </citation>
    <scope>NUCLEOTIDE SEQUENCE [LARGE SCALE GENOMIC DNA]</scope>
    <source>
        <strain evidence="1 2">DSM 43927</strain>
    </source>
</reference>
<dbReference type="AlphaFoldDB" id="A0A3D9T2A8"/>
<gene>
    <name evidence="1" type="ORF">DFJ69_6038</name>
</gene>
<dbReference type="EMBL" id="QTTT01000001">
    <property type="protein sequence ID" value="REF00494.1"/>
    <property type="molecule type" value="Genomic_DNA"/>
</dbReference>
<evidence type="ECO:0000313" key="2">
    <source>
        <dbReference type="Proteomes" id="UP000256661"/>
    </source>
</evidence>
<dbReference type="Proteomes" id="UP000256661">
    <property type="component" value="Unassembled WGS sequence"/>
</dbReference>
<keyword evidence="2" id="KW-1185">Reference proteome</keyword>
<protein>
    <submittedName>
        <fullName evidence="1">Uncharacterized protein</fullName>
    </submittedName>
</protein>
<dbReference type="RefSeq" id="WP_116025644.1">
    <property type="nucleotide sequence ID" value="NZ_QTTT01000001.1"/>
</dbReference>
<organism evidence="1 2">
    <name type="scientific">Thermomonospora umbrina</name>
    <dbReference type="NCBI Taxonomy" id="111806"/>
    <lineage>
        <taxon>Bacteria</taxon>
        <taxon>Bacillati</taxon>
        <taxon>Actinomycetota</taxon>
        <taxon>Actinomycetes</taxon>
        <taxon>Streptosporangiales</taxon>
        <taxon>Thermomonosporaceae</taxon>
        <taxon>Thermomonospora</taxon>
    </lineage>
</organism>
<comment type="caution">
    <text evidence="1">The sequence shown here is derived from an EMBL/GenBank/DDBJ whole genome shotgun (WGS) entry which is preliminary data.</text>
</comment>
<sequence length="81" mass="8484">MTRPLDLDEGDVIKATAPGFTGYDIEVTVTAAVPASFTGGAALVSTVELAYPLAVPYNTDIEVLSMRPACLTAVLQPRSRS</sequence>
<accession>A0A3D9T2A8</accession>
<evidence type="ECO:0000313" key="1">
    <source>
        <dbReference type="EMBL" id="REF00494.1"/>
    </source>
</evidence>
<name>A0A3D9T2A8_9ACTN</name>